<dbReference type="InterPro" id="IPR011333">
    <property type="entry name" value="SKP1/BTB/POZ_sf"/>
</dbReference>
<dbReference type="STRING" id="2018661.A0A2A2L2J5"/>
<dbReference type="GO" id="GO:0061138">
    <property type="term" value="P:morphogenesis of a branching epithelium"/>
    <property type="evidence" value="ECO:0007669"/>
    <property type="project" value="InterPro"/>
</dbReference>
<feature type="domain" description="BTB" evidence="2">
    <location>
        <begin position="214"/>
        <end position="288"/>
    </location>
</feature>
<sequence>MGAKSSSHSFEHQDDRVEPSSAQRRQQTRPRFLPLSYATTKPFHKFSFKRKRSSRDKVKPFKEMLDGWTFEELNKLIAEFKTLQSLRMLRDDADSARPSTSTLGEQLLEHASNYGNLTITFKRTNFEVKAIRCYISNRSDVIARLAAEPTSELIELQPPEGTSHEQIKTFFDFLYTDIWSGDQSIKEKLSQWLGCSRSRKRDLMRIKTKGATEGDIRLCIARNGQNVEEAHSSIRCHSSILSARSPFLHSLLSKGQDDRLVLDESLLPAAFLSALVHFLYTDELDLGLIEDYEPSQSSLSQAKAIVSGKYPEGILLGTTHFYHIAKFFQLDKLAQLCEDTILASLNADSCVMILNWAIEGGNQFVYAKAQRFLEEEFSRIATSHQLFDIPFESMKAATKSLFIQATEVEILECAIRWGEHEMIKRMEEREPNVVCETAHSISRRGVKRADLDGAELKEILAPLTENIRTQYVLPPFHQTLNSAYKRGILERVSALCDPQNERDARKKSPVEIHPDIDWFEPGQTVPGPRCFTPYYETALSKLDELLHKEPRNSLAQLQAKSDNEFPLKLRITNNMKLLLSNEIFDEVSDKIRESLAREDATYGIRSFPRYFHRQAAVKYITQRILRENDISSECICVELLDRECSESLPDLLDNKEA</sequence>
<accession>A0A2A2L2J5</accession>
<evidence type="ECO:0000313" key="4">
    <source>
        <dbReference type="Proteomes" id="UP000218231"/>
    </source>
</evidence>
<dbReference type="Pfam" id="PF00651">
    <property type="entry name" value="BTB"/>
    <property type="match status" value="1"/>
</dbReference>
<feature type="compositionally biased region" description="Basic and acidic residues" evidence="1">
    <location>
        <begin position="9"/>
        <end position="18"/>
    </location>
</feature>
<proteinExistence type="predicted"/>
<feature type="region of interest" description="Disordered" evidence="1">
    <location>
        <begin position="1"/>
        <end position="34"/>
    </location>
</feature>
<dbReference type="OrthoDB" id="2347980at2759"/>
<gene>
    <name evidence="3" type="ORF">WR25_20648</name>
</gene>
<keyword evidence="4" id="KW-1185">Reference proteome</keyword>
<evidence type="ECO:0000256" key="1">
    <source>
        <dbReference type="SAM" id="MobiDB-lite"/>
    </source>
</evidence>
<reference evidence="3 4" key="1">
    <citation type="journal article" date="2017" name="Curr. Biol.">
        <title>Genome architecture and evolution of a unichromosomal asexual nematode.</title>
        <authorList>
            <person name="Fradin H."/>
            <person name="Zegar C."/>
            <person name="Gutwein M."/>
            <person name="Lucas J."/>
            <person name="Kovtun M."/>
            <person name="Corcoran D."/>
            <person name="Baugh L.R."/>
            <person name="Kiontke K."/>
            <person name="Gunsalus K."/>
            <person name="Fitch D.H."/>
            <person name="Piano F."/>
        </authorList>
    </citation>
    <scope>NUCLEOTIDE SEQUENCE [LARGE SCALE GENOMIC DNA]</scope>
    <source>
        <strain evidence="3">PF1309</strain>
    </source>
</reference>
<comment type="caution">
    <text evidence="3">The sequence shown here is derived from an EMBL/GenBank/DDBJ whole genome shotgun (WGS) entry which is preliminary data.</text>
</comment>
<organism evidence="3 4">
    <name type="scientific">Diploscapter pachys</name>
    <dbReference type="NCBI Taxonomy" id="2018661"/>
    <lineage>
        <taxon>Eukaryota</taxon>
        <taxon>Metazoa</taxon>
        <taxon>Ecdysozoa</taxon>
        <taxon>Nematoda</taxon>
        <taxon>Chromadorea</taxon>
        <taxon>Rhabditida</taxon>
        <taxon>Rhabditina</taxon>
        <taxon>Rhabditomorpha</taxon>
        <taxon>Rhabditoidea</taxon>
        <taxon>Rhabditidae</taxon>
        <taxon>Diploscapter</taxon>
    </lineage>
</organism>
<dbReference type="SUPFAM" id="SSF54695">
    <property type="entry name" value="POZ domain"/>
    <property type="match status" value="1"/>
</dbReference>
<dbReference type="PROSITE" id="PS50097">
    <property type="entry name" value="BTB"/>
    <property type="match status" value="1"/>
</dbReference>
<dbReference type="EMBL" id="LIAE01007279">
    <property type="protein sequence ID" value="PAV80365.1"/>
    <property type="molecule type" value="Genomic_DNA"/>
</dbReference>
<dbReference type="Gene3D" id="1.25.40.420">
    <property type="match status" value="1"/>
</dbReference>
<evidence type="ECO:0000313" key="3">
    <source>
        <dbReference type="EMBL" id="PAV80365.1"/>
    </source>
</evidence>
<dbReference type="Proteomes" id="UP000218231">
    <property type="component" value="Unassembled WGS sequence"/>
</dbReference>
<dbReference type="PANTHER" id="PTHR16064:SF3">
    <property type="entry name" value="BTB_POZ DOMAIN-CONTAINING PROTEIN 7"/>
    <property type="match status" value="1"/>
</dbReference>
<name>A0A2A2L2J5_9BILA</name>
<dbReference type="AlphaFoldDB" id="A0A2A2L2J5"/>
<dbReference type="InterPro" id="IPR000210">
    <property type="entry name" value="BTB/POZ_dom"/>
</dbReference>
<evidence type="ECO:0000259" key="2">
    <source>
        <dbReference type="PROSITE" id="PS50097"/>
    </source>
</evidence>
<dbReference type="PANTHER" id="PTHR16064">
    <property type="entry name" value="BTB POZ DOMAIN CONTAINING 7"/>
    <property type="match status" value="1"/>
</dbReference>
<dbReference type="SMART" id="SM00225">
    <property type="entry name" value="BTB"/>
    <property type="match status" value="1"/>
</dbReference>
<dbReference type="InterPro" id="IPR042345">
    <property type="entry name" value="Btbd7"/>
</dbReference>
<protein>
    <recommendedName>
        <fullName evidence="2">BTB domain-containing protein</fullName>
    </recommendedName>
</protein>
<dbReference type="Gene3D" id="3.30.710.10">
    <property type="entry name" value="Potassium Channel Kv1.1, Chain A"/>
    <property type="match status" value="1"/>
</dbReference>